<dbReference type="EMBL" id="JABSTR010001444">
    <property type="protein sequence ID" value="KAH9384028.1"/>
    <property type="molecule type" value="Genomic_DNA"/>
</dbReference>
<gene>
    <name evidence="1" type="ORF">HPB48_026011</name>
</gene>
<organism evidence="1 2">
    <name type="scientific">Haemaphysalis longicornis</name>
    <name type="common">Bush tick</name>
    <dbReference type="NCBI Taxonomy" id="44386"/>
    <lineage>
        <taxon>Eukaryota</taxon>
        <taxon>Metazoa</taxon>
        <taxon>Ecdysozoa</taxon>
        <taxon>Arthropoda</taxon>
        <taxon>Chelicerata</taxon>
        <taxon>Arachnida</taxon>
        <taxon>Acari</taxon>
        <taxon>Parasitiformes</taxon>
        <taxon>Ixodida</taxon>
        <taxon>Ixodoidea</taxon>
        <taxon>Ixodidae</taxon>
        <taxon>Haemaphysalinae</taxon>
        <taxon>Haemaphysalis</taxon>
    </lineage>
</organism>
<dbReference type="OrthoDB" id="9909555at2759"/>
<sequence>MPEPELDAAARPMRHQISVLDQPRLVRAGRDKGRDAQIGIPLSTFGVCETASTSRAESGSKGGIQVWGGYQDLDNFARNLRLREYFNGRPTESKRSLPDFSDKMWTPNEQQDKRLDLHISAKQNDIMRQFGKQLPIRCNLSKDKHEAEKKQTNYHRACGIKAQPHATFWLRLETVRGDARATKYTAARSERRCLRIPDFRSVFGVCAGCCYPQFPVPLRTQHGGSQMRDGHGDDPPNRQ</sequence>
<protein>
    <submittedName>
        <fullName evidence="1">Uncharacterized protein</fullName>
    </submittedName>
</protein>
<evidence type="ECO:0000313" key="1">
    <source>
        <dbReference type="EMBL" id="KAH9384028.1"/>
    </source>
</evidence>
<keyword evidence="2" id="KW-1185">Reference proteome</keyword>
<dbReference type="VEuPathDB" id="VectorBase:HLOH_058500"/>
<dbReference type="Proteomes" id="UP000821853">
    <property type="component" value="Unassembled WGS sequence"/>
</dbReference>
<dbReference type="AlphaFoldDB" id="A0A9J6H9P0"/>
<accession>A0A9J6H9P0</accession>
<evidence type="ECO:0000313" key="2">
    <source>
        <dbReference type="Proteomes" id="UP000821853"/>
    </source>
</evidence>
<comment type="caution">
    <text evidence="1">The sequence shown here is derived from an EMBL/GenBank/DDBJ whole genome shotgun (WGS) entry which is preliminary data.</text>
</comment>
<name>A0A9J6H9P0_HAELO</name>
<proteinExistence type="predicted"/>
<reference evidence="1 2" key="1">
    <citation type="journal article" date="2020" name="Cell">
        <title>Large-Scale Comparative Analyses of Tick Genomes Elucidate Their Genetic Diversity and Vector Capacities.</title>
        <authorList>
            <consortium name="Tick Genome and Microbiome Consortium (TIGMIC)"/>
            <person name="Jia N."/>
            <person name="Wang J."/>
            <person name="Shi W."/>
            <person name="Du L."/>
            <person name="Sun Y."/>
            <person name="Zhan W."/>
            <person name="Jiang J.F."/>
            <person name="Wang Q."/>
            <person name="Zhang B."/>
            <person name="Ji P."/>
            <person name="Bell-Sakyi L."/>
            <person name="Cui X.M."/>
            <person name="Yuan T.T."/>
            <person name="Jiang B.G."/>
            <person name="Yang W.F."/>
            <person name="Lam T.T."/>
            <person name="Chang Q.C."/>
            <person name="Ding S.J."/>
            <person name="Wang X.J."/>
            <person name="Zhu J.G."/>
            <person name="Ruan X.D."/>
            <person name="Zhao L."/>
            <person name="Wei J.T."/>
            <person name="Ye R.Z."/>
            <person name="Que T.C."/>
            <person name="Du C.H."/>
            <person name="Zhou Y.H."/>
            <person name="Cheng J.X."/>
            <person name="Dai P.F."/>
            <person name="Guo W.B."/>
            <person name="Han X.H."/>
            <person name="Huang E.J."/>
            <person name="Li L.F."/>
            <person name="Wei W."/>
            <person name="Gao Y.C."/>
            <person name="Liu J.Z."/>
            <person name="Shao H.Z."/>
            <person name="Wang X."/>
            <person name="Wang C.C."/>
            <person name="Yang T.C."/>
            <person name="Huo Q.B."/>
            <person name="Li W."/>
            <person name="Chen H.Y."/>
            <person name="Chen S.E."/>
            <person name="Zhou L.G."/>
            <person name="Ni X.B."/>
            <person name="Tian J.H."/>
            <person name="Sheng Y."/>
            <person name="Liu T."/>
            <person name="Pan Y.S."/>
            <person name="Xia L.Y."/>
            <person name="Li J."/>
            <person name="Zhao F."/>
            <person name="Cao W.C."/>
        </authorList>
    </citation>
    <scope>NUCLEOTIDE SEQUENCE [LARGE SCALE GENOMIC DNA]</scope>
    <source>
        <strain evidence="1">HaeL-2018</strain>
    </source>
</reference>